<comment type="catalytic activity">
    <reaction evidence="8">
        <text>tRNA(His) + L-histidine + ATP = L-histidyl-tRNA(His) + AMP + diphosphate + H(+)</text>
        <dbReference type="Rhea" id="RHEA:17313"/>
        <dbReference type="Rhea" id="RHEA-COMP:9665"/>
        <dbReference type="Rhea" id="RHEA-COMP:9689"/>
        <dbReference type="ChEBI" id="CHEBI:15378"/>
        <dbReference type="ChEBI" id="CHEBI:30616"/>
        <dbReference type="ChEBI" id="CHEBI:33019"/>
        <dbReference type="ChEBI" id="CHEBI:57595"/>
        <dbReference type="ChEBI" id="CHEBI:78442"/>
        <dbReference type="ChEBI" id="CHEBI:78527"/>
        <dbReference type="ChEBI" id="CHEBI:456215"/>
        <dbReference type="EC" id="6.1.1.21"/>
    </reaction>
</comment>
<dbReference type="InterPro" id="IPR045864">
    <property type="entry name" value="aa-tRNA-synth_II/BPL/LPL"/>
</dbReference>
<evidence type="ECO:0000256" key="5">
    <source>
        <dbReference type="ARBA" id="ARBA00022840"/>
    </source>
</evidence>
<dbReference type="PANTHER" id="PTHR11476:SF7">
    <property type="entry name" value="HISTIDINE--TRNA LIGASE"/>
    <property type="match status" value="1"/>
</dbReference>
<dbReference type="GO" id="GO:0004821">
    <property type="term" value="F:histidine-tRNA ligase activity"/>
    <property type="evidence" value="ECO:0007669"/>
    <property type="project" value="UniProtKB-EC"/>
</dbReference>
<evidence type="ECO:0000256" key="1">
    <source>
        <dbReference type="ARBA" id="ARBA00008226"/>
    </source>
</evidence>
<keyword evidence="7" id="KW-0030">Aminoacyl-tRNA synthetase</keyword>
<dbReference type="Pfam" id="PF13393">
    <property type="entry name" value="tRNA-synt_His"/>
    <property type="match status" value="1"/>
</dbReference>
<dbReference type="InterPro" id="IPR004516">
    <property type="entry name" value="HisRS/HisZ"/>
</dbReference>
<dbReference type="EC" id="6.1.1.21" evidence="2"/>
<keyword evidence="3" id="KW-0436">Ligase</keyword>
<keyword evidence="4" id="KW-0547">Nucleotide-binding</keyword>
<evidence type="ECO:0000256" key="2">
    <source>
        <dbReference type="ARBA" id="ARBA00012815"/>
    </source>
</evidence>
<keyword evidence="10" id="KW-0732">Signal</keyword>
<dbReference type="GO" id="GO:0005524">
    <property type="term" value="F:ATP binding"/>
    <property type="evidence" value="ECO:0007669"/>
    <property type="project" value="UniProtKB-KW"/>
</dbReference>
<dbReference type="Pfam" id="PF03129">
    <property type="entry name" value="HGTP_anticodon"/>
    <property type="match status" value="1"/>
</dbReference>
<evidence type="ECO:0000313" key="12">
    <source>
        <dbReference type="Proteomes" id="UP000887540"/>
    </source>
</evidence>
<dbReference type="InterPro" id="IPR004154">
    <property type="entry name" value="Anticodon-bd"/>
</dbReference>
<evidence type="ECO:0000259" key="11">
    <source>
        <dbReference type="PROSITE" id="PS50862"/>
    </source>
</evidence>
<dbReference type="Gene3D" id="3.40.50.800">
    <property type="entry name" value="Anticodon-binding domain"/>
    <property type="match status" value="1"/>
</dbReference>
<dbReference type="WBParaSite" id="ACRNAN_scaffold991.g15413.t2">
    <property type="protein sequence ID" value="ACRNAN_scaffold991.g15413.t2"/>
    <property type="gene ID" value="ACRNAN_scaffold991.g15413"/>
</dbReference>
<name>A0A914EQ35_9BILA</name>
<dbReference type="GO" id="GO:0003723">
    <property type="term" value="F:RNA binding"/>
    <property type="evidence" value="ECO:0007669"/>
    <property type="project" value="TreeGrafter"/>
</dbReference>
<dbReference type="SUPFAM" id="SSF52954">
    <property type="entry name" value="Class II aaRS ABD-related"/>
    <property type="match status" value="1"/>
</dbReference>
<dbReference type="Gene3D" id="3.30.930.10">
    <property type="entry name" value="Bira Bifunctional Protein, Domain 2"/>
    <property type="match status" value="1"/>
</dbReference>
<dbReference type="CDD" id="cd00859">
    <property type="entry name" value="HisRS_anticodon"/>
    <property type="match status" value="1"/>
</dbReference>
<accession>A0A914EQ35</accession>
<dbReference type="InterPro" id="IPR033656">
    <property type="entry name" value="HisRS_anticodon"/>
</dbReference>
<dbReference type="PIRSF" id="PIRSF001549">
    <property type="entry name" value="His-tRNA_synth"/>
    <property type="match status" value="1"/>
</dbReference>
<feature type="domain" description="Aminoacyl-transfer RNA synthetases class-II family profile" evidence="11">
    <location>
        <begin position="66"/>
        <end position="403"/>
    </location>
</feature>
<reference evidence="13" key="1">
    <citation type="submission" date="2022-11" db="UniProtKB">
        <authorList>
            <consortium name="WormBaseParasite"/>
        </authorList>
    </citation>
    <scope>IDENTIFICATION</scope>
</reference>
<evidence type="ECO:0000256" key="10">
    <source>
        <dbReference type="SAM" id="SignalP"/>
    </source>
</evidence>
<dbReference type="SUPFAM" id="SSF55681">
    <property type="entry name" value="Class II aaRS and biotin synthetases"/>
    <property type="match status" value="1"/>
</dbReference>
<sequence length="528" mass="59912">MMLQIPRIAPLLFASTSSAQVTCLAHFSVVYDHRSGRKVKEQVAKLQALKAQLGDDFKMVLKTPKGTRDYGPKAMAIREKVLKIITETFKRHGAETIDTPVFELRDVLLGKYGEEGGKLVFDLSDQGGELCSLRYDLTVPFARYVAMNKISNIKRYHIAKVYRRDQPVMTKGRYREFYQCDFDIAGQYDLMLPEAECLKVVDEVLNSLNLGEFYTKLNHRLLLEGIFSICGIKQSDFKTVCSSVDKLDKAPWLEVRAELVNDKHIDEKAVDALEYYVRLRENNASLGSVELLDLLLEDEKAGSNKQIKQAVDELKILFEYLEIYGVSTRVLFDPSLARGLDYYTGAIYETVMKDFSFNAFTNTDSTNPEDHVTVGSVAAGGRYDKLVGMFLESAGKKKADDVPCVGISFGIERLFSIMEMKEESEKSAGRTNETEVYVASAQKGLLKERMKLCRILWDAGIKSEFAYKANPKMLNQLQYCEDRVIPWVVIVGERELKEGVVKLRNVVSREETDIPYDEIVNELQNRLS</sequence>
<evidence type="ECO:0000256" key="3">
    <source>
        <dbReference type="ARBA" id="ARBA00022598"/>
    </source>
</evidence>
<dbReference type="InterPro" id="IPR036621">
    <property type="entry name" value="Anticodon-bd_dom_sf"/>
</dbReference>
<evidence type="ECO:0000256" key="6">
    <source>
        <dbReference type="ARBA" id="ARBA00022917"/>
    </source>
</evidence>
<dbReference type="GO" id="GO:0032543">
    <property type="term" value="P:mitochondrial translation"/>
    <property type="evidence" value="ECO:0007669"/>
    <property type="project" value="TreeGrafter"/>
</dbReference>
<proteinExistence type="inferred from homology"/>
<dbReference type="CDD" id="cd00773">
    <property type="entry name" value="HisRS-like_core"/>
    <property type="match status" value="1"/>
</dbReference>
<comment type="similarity">
    <text evidence="1">Belongs to the class-II aminoacyl-tRNA synthetase family.</text>
</comment>
<keyword evidence="5" id="KW-0067">ATP-binding</keyword>
<feature type="binding site" evidence="9">
    <location>
        <position position="179"/>
    </location>
    <ligand>
        <name>L-histidine</name>
        <dbReference type="ChEBI" id="CHEBI:57595"/>
    </ligand>
</feature>
<keyword evidence="12" id="KW-1185">Reference proteome</keyword>
<dbReference type="PANTHER" id="PTHR11476">
    <property type="entry name" value="HISTIDYL-TRNA SYNTHETASE"/>
    <property type="match status" value="1"/>
</dbReference>
<feature type="signal peptide" evidence="10">
    <location>
        <begin position="1"/>
        <end position="19"/>
    </location>
</feature>
<feature type="binding site" evidence="9">
    <location>
        <position position="338"/>
    </location>
    <ligand>
        <name>L-histidine</name>
        <dbReference type="ChEBI" id="CHEBI:57595"/>
    </ligand>
</feature>
<feature type="binding site" evidence="9">
    <location>
        <position position="163"/>
    </location>
    <ligand>
        <name>L-histidine</name>
        <dbReference type="ChEBI" id="CHEBI:57595"/>
    </ligand>
</feature>
<evidence type="ECO:0000256" key="7">
    <source>
        <dbReference type="ARBA" id="ARBA00023146"/>
    </source>
</evidence>
<feature type="binding site" evidence="9">
    <location>
        <begin position="136"/>
        <end position="138"/>
    </location>
    <ligand>
        <name>L-histidine</name>
        <dbReference type="ChEBI" id="CHEBI:57595"/>
    </ligand>
</feature>
<dbReference type="FunFam" id="3.30.930.10:FF:000092">
    <property type="entry name" value="Histidyl-tRNA synthetase putative"/>
    <property type="match status" value="1"/>
</dbReference>
<dbReference type="FunFam" id="3.40.50.800:FF:000008">
    <property type="entry name" value="histidine--tRNA ligase, cytoplasmic isoform X1"/>
    <property type="match status" value="1"/>
</dbReference>
<dbReference type="GO" id="GO:0006427">
    <property type="term" value="P:histidyl-tRNA aminoacylation"/>
    <property type="evidence" value="ECO:0007669"/>
    <property type="project" value="InterPro"/>
</dbReference>
<dbReference type="PROSITE" id="PS50862">
    <property type="entry name" value="AA_TRNA_LIGASE_II"/>
    <property type="match status" value="1"/>
</dbReference>
<dbReference type="GO" id="GO:0005829">
    <property type="term" value="C:cytosol"/>
    <property type="evidence" value="ECO:0007669"/>
    <property type="project" value="TreeGrafter"/>
</dbReference>
<dbReference type="InterPro" id="IPR015807">
    <property type="entry name" value="His-tRNA-ligase"/>
</dbReference>
<feature type="binding site" evidence="9">
    <location>
        <position position="183"/>
    </location>
    <ligand>
        <name>L-histidine</name>
        <dbReference type="ChEBI" id="CHEBI:57595"/>
    </ligand>
</feature>
<dbReference type="InterPro" id="IPR006195">
    <property type="entry name" value="aa-tRNA-synth_II"/>
</dbReference>
<keyword evidence="6" id="KW-0648">Protein biosynthesis</keyword>
<dbReference type="NCBIfam" id="TIGR00442">
    <property type="entry name" value="hisS"/>
    <property type="match status" value="1"/>
</dbReference>
<evidence type="ECO:0000256" key="4">
    <source>
        <dbReference type="ARBA" id="ARBA00022741"/>
    </source>
</evidence>
<dbReference type="Proteomes" id="UP000887540">
    <property type="component" value="Unplaced"/>
</dbReference>
<evidence type="ECO:0000256" key="8">
    <source>
        <dbReference type="ARBA" id="ARBA00047639"/>
    </source>
</evidence>
<feature type="chain" id="PRO_5037264739" description="histidine--tRNA ligase" evidence="10">
    <location>
        <begin position="20"/>
        <end position="528"/>
    </location>
</feature>
<organism evidence="12 13">
    <name type="scientific">Acrobeloides nanus</name>
    <dbReference type="NCBI Taxonomy" id="290746"/>
    <lineage>
        <taxon>Eukaryota</taxon>
        <taxon>Metazoa</taxon>
        <taxon>Ecdysozoa</taxon>
        <taxon>Nematoda</taxon>
        <taxon>Chromadorea</taxon>
        <taxon>Rhabditida</taxon>
        <taxon>Tylenchina</taxon>
        <taxon>Cephalobomorpha</taxon>
        <taxon>Cephaloboidea</taxon>
        <taxon>Cephalobidae</taxon>
        <taxon>Acrobeloides</taxon>
    </lineage>
</organism>
<evidence type="ECO:0000256" key="9">
    <source>
        <dbReference type="PIRSR" id="PIRSR001549-1"/>
    </source>
</evidence>
<dbReference type="GO" id="GO:0005739">
    <property type="term" value="C:mitochondrion"/>
    <property type="evidence" value="ECO:0007669"/>
    <property type="project" value="TreeGrafter"/>
</dbReference>
<dbReference type="GO" id="GO:0002119">
    <property type="term" value="P:nematode larval development"/>
    <property type="evidence" value="ECO:0007669"/>
    <property type="project" value="TreeGrafter"/>
</dbReference>
<dbReference type="AlphaFoldDB" id="A0A914EQ35"/>
<feature type="binding site" evidence="9">
    <location>
        <begin position="342"/>
        <end position="343"/>
    </location>
    <ligand>
        <name>L-histidine</name>
        <dbReference type="ChEBI" id="CHEBI:57595"/>
    </ligand>
</feature>
<evidence type="ECO:0000313" key="13">
    <source>
        <dbReference type="WBParaSite" id="ACRNAN_scaffold991.g15413.t2"/>
    </source>
</evidence>
<protein>
    <recommendedName>
        <fullName evidence="2">histidine--tRNA ligase</fullName>
        <ecNumber evidence="2">6.1.1.21</ecNumber>
    </recommendedName>
</protein>
<dbReference type="InterPro" id="IPR041715">
    <property type="entry name" value="HisRS-like_core"/>
</dbReference>